<dbReference type="InterPro" id="IPR014729">
    <property type="entry name" value="Rossmann-like_a/b/a_fold"/>
</dbReference>
<keyword evidence="5" id="KW-0067">ATP-binding</keyword>
<evidence type="ECO:0000313" key="7">
    <source>
        <dbReference type="EMBL" id="PYD65117.1"/>
    </source>
</evidence>
<evidence type="ECO:0000256" key="4">
    <source>
        <dbReference type="ARBA" id="ARBA00022741"/>
    </source>
</evidence>
<reference evidence="7 8" key="1">
    <citation type="submission" date="2017-06" db="EMBL/GenBank/DDBJ databases">
        <title>A draft genome sequence of Komagataeibacter nataicola LMG 1536.</title>
        <authorList>
            <person name="Skraban J."/>
            <person name="Cleenwerck I."/>
            <person name="Vandamme P."/>
            <person name="Trcek J."/>
        </authorList>
    </citation>
    <scope>NUCLEOTIDE SEQUENCE [LARGE SCALE GENOMIC DNA]</scope>
    <source>
        <strain evidence="7 8">LMG 1536</strain>
    </source>
</reference>
<dbReference type="Proteomes" id="UP000247512">
    <property type="component" value="Unassembled WGS sequence"/>
</dbReference>
<comment type="similarity">
    <text evidence="1">Belongs to the class-I aminoacyl-tRNA synthetase family.</text>
</comment>
<sequence>MKETGTDPGRHALFLTNTLSGRKQRFQPRDPNRVTLYVCGPTVYNYAHLGNARSAVVFE</sequence>
<evidence type="ECO:0000256" key="2">
    <source>
        <dbReference type="ARBA" id="ARBA00011245"/>
    </source>
</evidence>
<dbReference type="InterPro" id="IPR024909">
    <property type="entry name" value="Cys-tRNA/MSH_ligase"/>
</dbReference>
<protein>
    <recommendedName>
        <fullName evidence="6">tRNA synthetases class I catalytic domain-containing protein</fullName>
    </recommendedName>
</protein>
<evidence type="ECO:0000256" key="5">
    <source>
        <dbReference type="ARBA" id="ARBA00022840"/>
    </source>
</evidence>
<dbReference type="PANTHER" id="PTHR10890:SF3">
    <property type="entry name" value="CYSTEINE--TRNA LIGASE, CYTOPLASMIC"/>
    <property type="match status" value="1"/>
</dbReference>
<dbReference type="InterPro" id="IPR032678">
    <property type="entry name" value="tRNA-synt_1_cat_dom"/>
</dbReference>
<keyword evidence="4" id="KW-0547">Nucleotide-binding</keyword>
<dbReference type="Pfam" id="PF01406">
    <property type="entry name" value="tRNA-synt_1e"/>
    <property type="match status" value="1"/>
</dbReference>
<proteinExistence type="inferred from homology"/>
<name>A0ABX5PA73_9PROT</name>
<evidence type="ECO:0000256" key="3">
    <source>
        <dbReference type="ARBA" id="ARBA00022598"/>
    </source>
</evidence>
<comment type="caution">
    <text evidence="7">The sequence shown here is derived from an EMBL/GenBank/DDBJ whole genome shotgun (WGS) entry which is preliminary data.</text>
</comment>
<dbReference type="SUPFAM" id="SSF52374">
    <property type="entry name" value="Nucleotidylyl transferase"/>
    <property type="match status" value="1"/>
</dbReference>
<keyword evidence="3" id="KW-0436">Ligase</keyword>
<keyword evidence="8" id="KW-1185">Reference proteome</keyword>
<dbReference type="EMBL" id="NIRT01000043">
    <property type="protein sequence ID" value="PYD65117.1"/>
    <property type="molecule type" value="Genomic_DNA"/>
</dbReference>
<comment type="subunit">
    <text evidence="2">Monomer.</text>
</comment>
<evidence type="ECO:0000256" key="1">
    <source>
        <dbReference type="ARBA" id="ARBA00005594"/>
    </source>
</evidence>
<evidence type="ECO:0000313" key="8">
    <source>
        <dbReference type="Proteomes" id="UP000247512"/>
    </source>
</evidence>
<organism evidence="7 8">
    <name type="scientific">Komagataeibacter nataicola</name>
    <dbReference type="NCBI Taxonomy" id="265960"/>
    <lineage>
        <taxon>Bacteria</taxon>
        <taxon>Pseudomonadati</taxon>
        <taxon>Pseudomonadota</taxon>
        <taxon>Alphaproteobacteria</taxon>
        <taxon>Acetobacterales</taxon>
        <taxon>Acetobacteraceae</taxon>
        <taxon>Komagataeibacter</taxon>
    </lineage>
</organism>
<evidence type="ECO:0000259" key="6">
    <source>
        <dbReference type="Pfam" id="PF01406"/>
    </source>
</evidence>
<gene>
    <name evidence="7" type="ORF">CDI09_15485</name>
</gene>
<accession>A0ABX5PA73</accession>
<dbReference type="PANTHER" id="PTHR10890">
    <property type="entry name" value="CYSTEINYL-TRNA SYNTHETASE"/>
    <property type="match status" value="1"/>
</dbReference>
<dbReference type="Gene3D" id="3.40.50.620">
    <property type="entry name" value="HUPs"/>
    <property type="match status" value="1"/>
</dbReference>
<feature type="domain" description="tRNA synthetases class I catalytic" evidence="6">
    <location>
        <begin position="26"/>
        <end position="58"/>
    </location>
</feature>